<reference evidence="1 2" key="1">
    <citation type="submission" date="2017-02" db="EMBL/GenBank/DDBJ databases">
        <title>Complete genome sequences of Mycobacterium kansasii strains isolated from rhesus macaques.</title>
        <authorList>
            <person name="Panda A."/>
            <person name="Nagaraj S."/>
            <person name="Zhao X."/>
            <person name="Tettelin H."/>
            <person name="Detolla L.J."/>
        </authorList>
    </citation>
    <scope>NUCLEOTIDE SEQUENCE [LARGE SCALE GENOMIC DNA]</scope>
    <source>
        <strain evidence="1 2">11-3813</strain>
    </source>
</reference>
<name>A0A1V3WUH8_MYCKA</name>
<comment type="caution">
    <text evidence="1">The sequence shown here is derived from an EMBL/GenBank/DDBJ whole genome shotgun (WGS) entry which is preliminary data.</text>
</comment>
<protein>
    <submittedName>
        <fullName evidence="1">Uncharacterized protein</fullName>
    </submittedName>
</protein>
<proteinExistence type="predicted"/>
<evidence type="ECO:0000313" key="2">
    <source>
        <dbReference type="Proteomes" id="UP000189229"/>
    </source>
</evidence>
<evidence type="ECO:0000313" key="1">
    <source>
        <dbReference type="EMBL" id="OOK70585.1"/>
    </source>
</evidence>
<organism evidence="1 2">
    <name type="scientific">Mycobacterium kansasii</name>
    <dbReference type="NCBI Taxonomy" id="1768"/>
    <lineage>
        <taxon>Bacteria</taxon>
        <taxon>Bacillati</taxon>
        <taxon>Actinomycetota</taxon>
        <taxon>Actinomycetes</taxon>
        <taxon>Mycobacteriales</taxon>
        <taxon>Mycobacteriaceae</taxon>
        <taxon>Mycobacterium</taxon>
    </lineage>
</organism>
<gene>
    <name evidence="1" type="ORF">BZL30_6558</name>
</gene>
<sequence>MTLPAVPERLAAASAQVAALTARLAAAHVSVLSLIAATAPSRVDVVSIQTAAHYGAGKNASAAVTVERVGESAGCATFGHSWG</sequence>
<dbReference type="EMBL" id="MVBM01000006">
    <property type="protein sequence ID" value="OOK70585.1"/>
    <property type="molecule type" value="Genomic_DNA"/>
</dbReference>
<dbReference type="GeneID" id="31546027"/>
<dbReference type="RefSeq" id="WP_080674222.1">
    <property type="nucleotide sequence ID" value="NZ_BLYZ01000002.1"/>
</dbReference>
<dbReference type="AlphaFoldDB" id="A0A1V3WUH8"/>
<dbReference type="Proteomes" id="UP000189229">
    <property type="component" value="Unassembled WGS sequence"/>
</dbReference>
<accession>A0A1V3WUH8</accession>